<feature type="signal peptide" evidence="1">
    <location>
        <begin position="1"/>
        <end position="28"/>
    </location>
</feature>
<name>A0ABP0LXL5_9DINO</name>
<evidence type="ECO:0000313" key="3">
    <source>
        <dbReference type="Proteomes" id="UP001642484"/>
    </source>
</evidence>
<accession>A0ABP0LXL5</accession>
<organism evidence="2 3">
    <name type="scientific">Durusdinium trenchii</name>
    <dbReference type="NCBI Taxonomy" id="1381693"/>
    <lineage>
        <taxon>Eukaryota</taxon>
        <taxon>Sar</taxon>
        <taxon>Alveolata</taxon>
        <taxon>Dinophyceae</taxon>
        <taxon>Suessiales</taxon>
        <taxon>Symbiodiniaceae</taxon>
        <taxon>Durusdinium</taxon>
    </lineage>
</organism>
<proteinExistence type="predicted"/>
<evidence type="ECO:0000313" key="2">
    <source>
        <dbReference type="EMBL" id="CAK9043132.1"/>
    </source>
</evidence>
<keyword evidence="1" id="KW-0732">Signal</keyword>
<dbReference type="Proteomes" id="UP001642484">
    <property type="component" value="Unassembled WGS sequence"/>
</dbReference>
<dbReference type="InterPro" id="IPR027417">
    <property type="entry name" value="P-loop_NTPase"/>
</dbReference>
<keyword evidence="3" id="KW-1185">Reference proteome</keyword>
<dbReference type="EMBL" id="CAXAMN010014369">
    <property type="protein sequence ID" value="CAK9043132.1"/>
    <property type="molecule type" value="Genomic_DNA"/>
</dbReference>
<reference evidence="2 3" key="1">
    <citation type="submission" date="2024-02" db="EMBL/GenBank/DDBJ databases">
        <authorList>
            <person name="Chen Y."/>
            <person name="Shah S."/>
            <person name="Dougan E. K."/>
            <person name="Thang M."/>
            <person name="Chan C."/>
        </authorList>
    </citation>
    <scope>NUCLEOTIDE SEQUENCE [LARGE SCALE GENOMIC DNA]</scope>
</reference>
<feature type="chain" id="PRO_5046928762" evidence="1">
    <location>
        <begin position="29"/>
        <end position="1066"/>
    </location>
</feature>
<dbReference type="Gene3D" id="3.40.50.300">
    <property type="entry name" value="P-loop containing nucleotide triphosphate hydrolases"/>
    <property type="match status" value="1"/>
</dbReference>
<sequence length="1066" mass="122171">MYHWHPYRHEGWALYIMLLFPRLRGTRGWDARTLTVVDHRYLKRLDCESKNWTTFRHLLEARIEAGGFLGRDAEVQMLAESLLSNSEKVFHSQELAQEFWSILVGERRHPYPQHCFPGYQAACLMRVLHLAAEEGALDPFDERHAQVRHLLQSNAQFCAGLFGKEAALEFLGSTRWPVQLLDFEIHLRNSTDLSVTKRYAESLPQGVETFNQLRRHWPEPLFLGPGSVDPQGISAACESCRARAGLPRAIRLLSVDGGHCALWLEPAVSFNALFPDMVSTQLATYRSDDACSSLMGDTAFKQIEVFSHQQYFSDNSLFRAADVLVGQWIGECSKLRVHYSKPVIAYLGFLLLNDPVVGKYHFWSEPLPHFWERYRTMQNCDVHAKGRQLDGGPPCAIVFEEPQLAEAAFWQTGFRNPSVRPLALYVGATHHPENASKDVLVINRARLLRDMHFTDALNAMKAFSYPHDFINQRRQMPFAEMATYKAAVMMPWDLNLVMFHDLYAMNLPLFLPDLAGLHRVAVTYFARFRMNTAHEGQPFSERGPWPSSPHPFSPFDLEFLEARQYWLHFTEYVRAPAVQHFASLPDLLLQVVELDGGLISKQMRAQNAECFRASQDFWLGVFGGFQLGQGRSVPAPLVLHFTNPWAENMCWHGGMSEERCCDTSLGAEGDALCFDDFWTFHRCCVHNLTLASLDDAACGTSGPYGTILESPLDGVPWVQAVPSQQEPFVFLWDEKSGGTAFMQWLKYSVWSLGKLESSFMYTLPGHPVAVGSPFYLKTASPLQRSNFQVLSGHFDWRVMHEGIDCQKRKKVRCFLLVRDPIERFLSYYEERTDRHFAKTLGRSPAGWSAAAWRFYLKRVARESLWYNGEETGLFCNRENMLCLDLEKTSHLPLIHRVRPDSVKERFYFRFLGGPQNRLTWMLDPEFGNAQRAIWRLRRCVVGLQTEHFQGFKQVLAYHFPWLSEVPKEMGARTSQKSRGSLLLSSLPHFARKLIARYNSKDMIVYSAARRQFRTQLLRIRQAAGEAPGMPPIANVTLTEAAAIVNKALSHTATFRNHQRLSEYLMR</sequence>
<gene>
    <name evidence="2" type="ORF">CCMP2556_LOCUS22872</name>
</gene>
<comment type="caution">
    <text evidence="2">The sequence shown here is derived from an EMBL/GenBank/DDBJ whole genome shotgun (WGS) entry which is preliminary data.</text>
</comment>
<protein>
    <submittedName>
        <fullName evidence="2">Uncharacterized protein</fullName>
    </submittedName>
</protein>
<evidence type="ECO:0000256" key="1">
    <source>
        <dbReference type="SAM" id="SignalP"/>
    </source>
</evidence>